<proteinExistence type="predicted"/>
<sequence>MNILLGRISVEGRSCQENELGRLALLHMRN</sequence>
<dbReference type="AlphaFoldDB" id="A0AAD5CZG0"/>
<protein>
    <submittedName>
        <fullName evidence="1">Uncharacterized protein</fullName>
    </submittedName>
</protein>
<organism evidence="1 2">
    <name type="scientific">Ambrosia artemisiifolia</name>
    <name type="common">Common ragweed</name>
    <dbReference type="NCBI Taxonomy" id="4212"/>
    <lineage>
        <taxon>Eukaryota</taxon>
        <taxon>Viridiplantae</taxon>
        <taxon>Streptophyta</taxon>
        <taxon>Embryophyta</taxon>
        <taxon>Tracheophyta</taxon>
        <taxon>Spermatophyta</taxon>
        <taxon>Magnoliopsida</taxon>
        <taxon>eudicotyledons</taxon>
        <taxon>Gunneridae</taxon>
        <taxon>Pentapetalae</taxon>
        <taxon>asterids</taxon>
        <taxon>campanulids</taxon>
        <taxon>Asterales</taxon>
        <taxon>Asteraceae</taxon>
        <taxon>Asteroideae</taxon>
        <taxon>Heliantheae alliance</taxon>
        <taxon>Heliantheae</taxon>
        <taxon>Ambrosia</taxon>
    </lineage>
</organism>
<gene>
    <name evidence="1" type="ORF">M8C21_001831</name>
</gene>
<name>A0AAD5CZG0_AMBAR</name>
<comment type="caution">
    <text evidence="1">The sequence shown here is derived from an EMBL/GenBank/DDBJ whole genome shotgun (WGS) entry which is preliminary data.</text>
</comment>
<dbReference type="EMBL" id="JAMZMK010006110">
    <property type="protein sequence ID" value="KAI7750632.1"/>
    <property type="molecule type" value="Genomic_DNA"/>
</dbReference>
<accession>A0AAD5CZG0</accession>
<keyword evidence="2" id="KW-1185">Reference proteome</keyword>
<evidence type="ECO:0000313" key="2">
    <source>
        <dbReference type="Proteomes" id="UP001206925"/>
    </source>
</evidence>
<reference evidence="1" key="1">
    <citation type="submission" date="2022-06" db="EMBL/GenBank/DDBJ databases">
        <title>Uncovering the hologenomic basis of an extraordinary plant invasion.</title>
        <authorList>
            <person name="Bieker V.C."/>
            <person name="Martin M.D."/>
            <person name="Gilbert T."/>
            <person name="Hodgins K."/>
            <person name="Battlay P."/>
            <person name="Petersen B."/>
            <person name="Wilson J."/>
        </authorList>
    </citation>
    <scope>NUCLEOTIDE SEQUENCE</scope>
    <source>
        <strain evidence="1">AA19_3_7</strain>
        <tissue evidence="1">Leaf</tissue>
    </source>
</reference>
<dbReference type="Proteomes" id="UP001206925">
    <property type="component" value="Unassembled WGS sequence"/>
</dbReference>
<evidence type="ECO:0000313" key="1">
    <source>
        <dbReference type="EMBL" id="KAI7750632.1"/>
    </source>
</evidence>